<dbReference type="OrthoDB" id="120976at2759"/>
<dbReference type="EMBL" id="JMSN01000005">
    <property type="protein sequence ID" value="KDN52974.1"/>
    <property type="molecule type" value="Genomic_DNA"/>
</dbReference>
<sequence>MLQEVKSVVTQQPLHSLSLASCNLEASCLRPLASYIEGNGTLRELHLQGNSLLTDPPLAGLFARSVRHSVLGILNLSTNRMDDRNEAFDVFLLNLNSVTLQTLSLSQLIKDGYVEEQYATADGTIQTKRRSLGIKAARTLALFIRRSLQTQVCASSSAREASKARSFPPYAGCPNLTLLKLNANSFGQGGVSLITAAHCGDSSWHEITPRLNQRLDRPGAHFASSLEPRADWMLYGSRHFLLVNLYACESMTEDHVVFEDILAVVRHGHMALENGQERSDWSAANAILTEHPCRGVQDTGSVRFEAQALERVLEALACYNETKGHPLNNLLKPLHPSITRCTQIAAFSVLGVARVLGCNVSSAATADGSPPWWLHLPPELKIAILRQVASQSRIEYDHEYPRFFSERQLLAVLSFASDARTIGYGRTNEALIATLRVKEEEGLVKEGRLQPGILGTPIWSFVEAARRSPPRNWPAELAHMQRDLSSDTWSTSRSRHAEAAAFLDITETLMCRE</sequence>
<dbReference type="InterPro" id="IPR032675">
    <property type="entry name" value="LRR_dom_sf"/>
</dbReference>
<accession>A0A066WPQ5</accession>
<dbReference type="HOGENOM" id="CLU_531197_0_0_1"/>
<evidence type="ECO:0000313" key="2">
    <source>
        <dbReference type="Proteomes" id="UP000027361"/>
    </source>
</evidence>
<dbReference type="GeneID" id="25261489"/>
<dbReference type="AlphaFoldDB" id="A0A066WPQ5"/>
<evidence type="ECO:0008006" key="3">
    <source>
        <dbReference type="Google" id="ProtNLM"/>
    </source>
</evidence>
<keyword evidence="2" id="KW-1185">Reference proteome</keyword>
<dbReference type="STRING" id="1037660.A0A066WPQ5"/>
<proteinExistence type="predicted"/>
<dbReference type="RefSeq" id="XP_013245813.1">
    <property type="nucleotide sequence ID" value="XM_013390359.1"/>
</dbReference>
<evidence type="ECO:0000313" key="1">
    <source>
        <dbReference type="EMBL" id="KDN52974.1"/>
    </source>
</evidence>
<reference evidence="1 2" key="1">
    <citation type="submission" date="2014-05" db="EMBL/GenBank/DDBJ databases">
        <title>Draft genome sequence of a rare smut relative, Tilletiaria anomala UBC 951.</title>
        <authorList>
            <consortium name="DOE Joint Genome Institute"/>
            <person name="Toome M."/>
            <person name="Kuo A."/>
            <person name="Henrissat B."/>
            <person name="Lipzen A."/>
            <person name="Tritt A."/>
            <person name="Yoshinaga Y."/>
            <person name="Zane M."/>
            <person name="Barry K."/>
            <person name="Grigoriev I.V."/>
            <person name="Spatafora J.W."/>
            <person name="Aimea M.C."/>
        </authorList>
    </citation>
    <scope>NUCLEOTIDE SEQUENCE [LARGE SCALE GENOMIC DNA]</scope>
    <source>
        <strain evidence="1 2">UBC 951</strain>
    </source>
</reference>
<dbReference type="InParanoid" id="A0A066WPQ5"/>
<organism evidence="1 2">
    <name type="scientific">Tilletiaria anomala (strain ATCC 24038 / CBS 436.72 / UBC 951)</name>
    <dbReference type="NCBI Taxonomy" id="1037660"/>
    <lineage>
        <taxon>Eukaryota</taxon>
        <taxon>Fungi</taxon>
        <taxon>Dikarya</taxon>
        <taxon>Basidiomycota</taxon>
        <taxon>Ustilaginomycotina</taxon>
        <taxon>Exobasidiomycetes</taxon>
        <taxon>Georgefischeriales</taxon>
        <taxon>Tilletiariaceae</taxon>
        <taxon>Tilletiaria</taxon>
    </lineage>
</organism>
<dbReference type="PROSITE" id="PS51257">
    <property type="entry name" value="PROKAR_LIPOPROTEIN"/>
    <property type="match status" value="1"/>
</dbReference>
<comment type="caution">
    <text evidence="1">The sequence shown here is derived from an EMBL/GenBank/DDBJ whole genome shotgun (WGS) entry which is preliminary data.</text>
</comment>
<dbReference type="Proteomes" id="UP000027361">
    <property type="component" value="Unassembled WGS sequence"/>
</dbReference>
<protein>
    <recommendedName>
        <fullName evidence="3">RNI-like protein</fullName>
    </recommendedName>
</protein>
<name>A0A066WPQ5_TILAU</name>
<dbReference type="SUPFAM" id="SSF52047">
    <property type="entry name" value="RNI-like"/>
    <property type="match status" value="1"/>
</dbReference>
<gene>
    <name evidence="1" type="ORF">K437DRAFT_134234</name>
</gene>
<dbReference type="Gene3D" id="3.80.10.10">
    <property type="entry name" value="Ribonuclease Inhibitor"/>
    <property type="match status" value="1"/>
</dbReference>